<proteinExistence type="predicted"/>
<keyword evidence="3" id="KW-1003">Cell membrane</keyword>
<feature type="domain" description="Major facilitator superfamily (MFS) profile" evidence="8">
    <location>
        <begin position="12"/>
        <end position="452"/>
    </location>
</feature>
<dbReference type="PANTHER" id="PTHR42718">
    <property type="entry name" value="MAJOR FACILITATOR SUPERFAMILY MULTIDRUG TRANSPORTER MFSC"/>
    <property type="match status" value="1"/>
</dbReference>
<dbReference type="InterPro" id="IPR011701">
    <property type="entry name" value="MFS"/>
</dbReference>
<accession>A0ABS7G2E5</accession>
<comment type="subcellular location">
    <subcellularLocation>
        <location evidence="1">Cell membrane</location>
        <topology evidence="1">Multi-pass membrane protein</topology>
    </subcellularLocation>
</comment>
<feature type="transmembrane region" description="Helical" evidence="7">
    <location>
        <begin position="297"/>
        <end position="320"/>
    </location>
</feature>
<feature type="transmembrane region" description="Helical" evidence="7">
    <location>
        <begin position="267"/>
        <end position="291"/>
    </location>
</feature>
<organism evidence="9 10">
    <name type="scientific">Actinomadura parmotrematis</name>
    <dbReference type="NCBI Taxonomy" id="2864039"/>
    <lineage>
        <taxon>Bacteria</taxon>
        <taxon>Bacillati</taxon>
        <taxon>Actinomycetota</taxon>
        <taxon>Actinomycetes</taxon>
        <taxon>Streptosporangiales</taxon>
        <taxon>Thermomonosporaceae</taxon>
        <taxon>Actinomadura</taxon>
    </lineage>
</organism>
<feature type="transmembrane region" description="Helical" evidence="7">
    <location>
        <begin position="356"/>
        <end position="375"/>
    </location>
</feature>
<evidence type="ECO:0000256" key="3">
    <source>
        <dbReference type="ARBA" id="ARBA00022475"/>
    </source>
</evidence>
<keyword evidence="4 7" id="KW-0812">Transmembrane</keyword>
<dbReference type="CDD" id="cd17321">
    <property type="entry name" value="MFS_MMR_MDR_like"/>
    <property type="match status" value="1"/>
</dbReference>
<feature type="transmembrane region" description="Helical" evidence="7">
    <location>
        <begin position="12"/>
        <end position="34"/>
    </location>
</feature>
<evidence type="ECO:0000256" key="1">
    <source>
        <dbReference type="ARBA" id="ARBA00004651"/>
    </source>
</evidence>
<feature type="transmembrane region" description="Helical" evidence="7">
    <location>
        <begin position="396"/>
        <end position="419"/>
    </location>
</feature>
<evidence type="ECO:0000256" key="4">
    <source>
        <dbReference type="ARBA" id="ARBA00022692"/>
    </source>
</evidence>
<evidence type="ECO:0000259" key="8">
    <source>
        <dbReference type="PROSITE" id="PS50850"/>
    </source>
</evidence>
<gene>
    <name evidence="9" type="ORF">K1Y72_31300</name>
</gene>
<feature type="transmembrane region" description="Helical" evidence="7">
    <location>
        <begin position="229"/>
        <end position="247"/>
    </location>
</feature>
<keyword evidence="5 7" id="KW-1133">Transmembrane helix</keyword>
<dbReference type="InterPro" id="IPR020846">
    <property type="entry name" value="MFS_dom"/>
</dbReference>
<evidence type="ECO:0000256" key="5">
    <source>
        <dbReference type="ARBA" id="ARBA00022989"/>
    </source>
</evidence>
<keyword evidence="2" id="KW-0813">Transport</keyword>
<dbReference type="InterPro" id="IPR036259">
    <property type="entry name" value="MFS_trans_sf"/>
</dbReference>
<evidence type="ECO:0000256" key="2">
    <source>
        <dbReference type="ARBA" id="ARBA00022448"/>
    </source>
</evidence>
<comment type="caution">
    <text evidence="9">The sequence shown here is derived from an EMBL/GenBank/DDBJ whole genome shotgun (WGS) entry which is preliminary data.</text>
</comment>
<evidence type="ECO:0000313" key="10">
    <source>
        <dbReference type="Proteomes" id="UP000774570"/>
    </source>
</evidence>
<dbReference type="PROSITE" id="PS50850">
    <property type="entry name" value="MFS"/>
    <property type="match status" value="1"/>
</dbReference>
<feature type="transmembrane region" description="Helical" evidence="7">
    <location>
        <begin position="166"/>
        <end position="186"/>
    </location>
</feature>
<keyword evidence="10" id="KW-1185">Reference proteome</keyword>
<feature type="transmembrane region" description="Helical" evidence="7">
    <location>
        <begin position="332"/>
        <end position="350"/>
    </location>
</feature>
<dbReference type="Pfam" id="PF07690">
    <property type="entry name" value="MFS_1"/>
    <property type="match status" value="1"/>
</dbReference>
<feature type="transmembrane region" description="Helical" evidence="7">
    <location>
        <begin position="140"/>
        <end position="160"/>
    </location>
</feature>
<feature type="transmembrane region" description="Helical" evidence="7">
    <location>
        <begin position="198"/>
        <end position="217"/>
    </location>
</feature>
<dbReference type="EMBL" id="JAIBOA010000027">
    <property type="protein sequence ID" value="MBW8486892.1"/>
    <property type="molecule type" value="Genomic_DNA"/>
</dbReference>
<reference evidence="9 10" key="1">
    <citation type="submission" date="2021-07" db="EMBL/GenBank/DDBJ databases">
        <title>Actinomadura sp. PM05-2 isolated from lichen.</title>
        <authorList>
            <person name="Somphong A."/>
            <person name="Phongsopitanun W."/>
            <person name="Tanasupawat S."/>
            <person name="Peongsungnone V."/>
        </authorList>
    </citation>
    <scope>NUCLEOTIDE SEQUENCE [LARGE SCALE GENOMIC DNA]</scope>
    <source>
        <strain evidence="9 10">PM05-2</strain>
    </source>
</reference>
<feature type="transmembrane region" description="Helical" evidence="7">
    <location>
        <begin position="425"/>
        <end position="448"/>
    </location>
</feature>
<sequence length="474" mass="47224">MTASDAGRARAVLLVLCGAIFLEGIDVAMLNVALPAIRADLGLSTGMLGGVVSAYVLGYGGFMLLGGRAADLLGHRRMFVSWLAVFLVFSGLGGFAPGGWVLLVARFVTGVAAAFMAPAGLALVTSAFPDGPARTRALGVYAGTAAGGFSLGVVAGGVLVSFGWRWVFFAPVVLAALILVAALALVRDPGGERPAGGFDVAGAGALTGAMLLLAYGVVRLERPGDGPGLTAGVLAGGLALLGLFGAVERRSASPLVRLGTLRSAPLVRVNVAALLFLAAFAGFQFLATLYFQEVRGWSALQTGLAMLVIGVDTVLAPVLTPRLVARFGNARVLFGGLVLAAAAYALFLPVGADWTYAAMLPALLSLGVAFSLAYGPLTMAATEGVAEDEQGLAGGLLYTSMQFGTALGLSAVTAVSVAAGSGLDGLRAGLVVPVAAALLGAAVTAFGLRTPAGPGAAPPDAALPADASRAVSSG</sequence>
<feature type="transmembrane region" description="Helical" evidence="7">
    <location>
        <begin position="79"/>
        <end position="101"/>
    </location>
</feature>
<name>A0ABS7G2E5_9ACTN</name>
<dbReference type="Gene3D" id="1.20.1720.10">
    <property type="entry name" value="Multidrug resistance protein D"/>
    <property type="match status" value="1"/>
</dbReference>
<protein>
    <submittedName>
        <fullName evidence="9">MFS transporter</fullName>
    </submittedName>
</protein>
<evidence type="ECO:0000256" key="6">
    <source>
        <dbReference type="ARBA" id="ARBA00023136"/>
    </source>
</evidence>
<evidence type="ECO:0000256" key="7">
    <source>
        <dbReference type="SAM" id="Phobius"/>
    </source>
</evidence>
<dbReference type="RefSeq" id="WP_220170129.1">
    <property type="nucleotide sequence ID" value="NZ_JAIBOA010000027.1"/>
</dbReference>
<dbReference type="SUPFAM" id="SSF103473">
    <property type="entry name" value="MFS general substrate transporter"/>
    <property type="match status" value="1"/>
</dbReference>
<dbReference type="PANTHER" id="PTHR42718:SF46">
    <property type="entry name" value="BLR6921 PROTEIN"/>
    <property type="match status" value="1"/>
</dbReference>
<feature type="transmembrane region" description="Helical" evidence="7">
    <location>
        <begin position="107"/>
        <end position="128"/>
    </location>
</feature>
<dbReference type="Gene3D" id="1.20.1250.20">
    <property type="entry name" value="MFS general substrate transporter like domains"/>
    <property type="match status" value="1"/>
</dbReference>
<dbReference type="Proteomes" id="UP000774570">
    <property type="component" value="Unassembled WGS sequence"/>
</dbReference>
<feature type="transmembrane region" description="Helical" evidence="7">
    <location>
        <begin position="46"/>
        <end position="67"/>
    </location>
</feature>
<keyword evidence="6 7" id="KW-0472">Membrane</keyword>
<evidence type="ECO:0000313" key="9">
    <source>
        <dbReference type="EMBL" id="MBW8486892.1"/>
    </source>
</evidence>